<dbReference type="OrthoDB" id="596204at2"/>
<dbReference type="Proteomes" id="UP000183945">
    <property type="component" value="Unassembled WGS sequence"/>
</dbReference>
<dbReference type="AlphaFoldDB" id="A0A1M5IYF5"/>
<sequence>MKRIKHYLMYMAVLSLVMVSCSKEENQEIGGNDDVATLSFGAVINDMISKNPATKQALEELPECSEEAPAYVHVVLTGPENVGTMASPVMVDVNPTPGDFDGDGNDEYFTEYSSDLELMPGSYSLDYFAVYDADDNLIWVAPASGSDMADWVDMALPMDIELGAGVKKYVDVNVLCFDDRMVNQYGYLFFDIIGTEAIEFCIFGNICGENGRHAVADYSVNIWSGTDNTGAVLYADVENNVDTNNDGDEYADPLCFFLPDREGEDNYYIEISIDGEVVRSGSFTDATVKGLFDGEDNVDYYHFFEGCSSSDTPNIFGDNGGNGGPPPVIDEDTEIYIYFDSSGSMNSTLAPLQTMRNTLLKDALLPLYGDDEDEYDAKVRVIQNPTERTFNMLNIEGDTPTGNVIALVFQDEAQFVYHNIGASWDINSPRTVTYDTDISTLRGRVASFPTNYYRGVVFQVDGFDDFEDLIHAVEDGTGNYSGSNGLSDRSEFAYVYDVNDGDSAQYYADLIVQTLQDLGYNL</sequence>
<protein>
    <submittedName>
        <fullName evidence="1">Uncharacterized protein</fullName>
    </submittedName>
</protein>
<evidence type="ECO:0000313" key="1">
    <source>
        <dbReference type="EMBL" id="SHG33398.1"/>
    </source>
</evidence>
<dbReference type="EMBL" id="FQVT01000009">
    <property type="protein sequence ID" value="SHG33398.1"/>
    <property type="molecule type" value="Genomic_DNA"/>
</dbReference>
<name>A0A1M5IYF5_SALEC</name>
<accession>A0A1M5IYF5</accession>
<organism evidence="1 2">
    <name type="scientific">Salegentibacter echinorum</name>
    <dbReference type="NCBI Taxonomy" id="1073325"/>
    <lineage>
        <taxon>Bacteria</taxon>
        <taxon>Pseudomonadati</taxon>
        <taxon>Bacteroidota</taxon>
        <taxon>Flavobacteriia</taxon>
        <taxon>Flavobacteriales</taxon>
        <taxon>Flavobacteriaceae</taxon>
        <taxon>Salegentibacter</taxon>
    </lineage>
</organism>
<dbReference type="STRING" id="1073325.SAMN05444483_10941"/>
<gene>
    <name evidence="1" type="ORF">SAMN05444483_10941</name>
</gene>
<keyword evidence="2" id="KW-1185">Reference proteome</keyword>
<evidence type="ECO:0000313" key="2">
    <source>
        <dbReference type="Proteomes" id="UP000183945"/>
    </source>
</evidence>
<reference evidence="2" key="1">
    <citation type="submission" date="2016-11" db="EMBL/GenBank/DDBJ databases">
        <authorList>
            <person name="Varghese N."/>
            <person name="Submissions S."/>
        </authorList>
    </citation>
    <scope>NUCLEOTIDE SEQUENCE [LARGE SCALE GENOMIC DNA]</scope>
    <source>
        <strain evidence="2">DSM 24579</strain>
    </source>
</reference>
<proteinExistence type="predicted"/>
<dbReference type="RefSeq" id="WP_139277101.1">
    <property type="nucleotide sequence ID" value="NZ_FQVT01000009.1"/>
</dbReference>
<dbReference type="PROSITE" id="PS51257">
    <property type="entry name" value="PROKAR_LIPOPROTEIN"/>
    <property type="match status" value="1"/>
</dbReference>